<comment type="subcellular location">
    <subcellularLocation>
        <location evidence="1">Endosome</location>
    </subcellularLocation>
</comment>
<keyword evidence="5 7" id="KW-0653">Protein transport</keyword>
<feature type="compositionally biased region" description="Low complexity" evidence="8">
    <location>
        <begin position="232"/>
        <end position="254"/>
    </location>
</feature>
<dbReference type="Gene3D" id="6.10.140.820">
    <property type="match status" value="1"/>
</dbReference>
<protein>
    <recommendedName>
        <fullName evidence="13">UEV domain-containing protein</fullName>
    </recommendedName>
</protein>
<dbReference type="AlphaFoldDB" id="A0A427XZA1"/>
<dbReference type="InterPro" id="IPR037202">
    <property type="entry name" value="ESCRT_assembly_dom"/>
</dbReference>
<dbReference type="EMBL" id="RSCE01000003">
    <property type="protein sequence ID" value="RSH84137.1"/>
    <property type="molecule type" value="Genomic_DNA"/>
</dbReference>
<dbReference type="SUPFAM" id="SSF54495">
    <property type="entry name" value="UBC-like"/>
    <property type="match status" value="1"/>
</dbReference>
<feature type="compositionally biased region" description="Pro residues" evidence="8">
    <location>
        <begin position="277"/>
        <end position="302"/>
    </location>
</feature>
<dbReference type="GO" id="GO:0043130">
    <property type="term" value="F:ubiquitin binding"/>
    <property type="evidence" value="ECO:0007669"/>
    <property type="project" value="TreeGrafter"/>
</dbReference>
<dbReference type="InterPro" id="IPR016135">
    <property type="entry name" value="UBQ-conjugating_enzyme/RWD"/>
</dbReference>
<feature type="region of interest" description="Disordered" evidence="8">
    <location>
        <begin position="155"/>
        <end position="420"/>
    </location>
</feature>
<dbReference type="Gene3D" id="3.10.110.10">
    <property type="entry name" value="Ubiquitin Conjugating Enzyme"/>
    <property type="match status" value="1"/>
</dbReference>
<evidence type="ECO:0000313" key="11">
    <source>
        <dbReference type="EMBL" id="RSH84137.1"/>
    </source>
</evidence>
<dbReference type="GO" id="GO:0000813">
    <property type="term" value="C:ESCRT I complex"/>
    <property type="evidence" value="ECO:0007669"/>
    <property type="project" value="TreeGrafter"/>
</dbReference>
<feature type="domain" description="UEV" evidence="10">
    <location>
        <begin position="5"/>
        <end position="153"/>
    </location>
</feature>
<evidence type="ECO:0008006" key="13">
    <source>
        <dbReference type="Google" id="ProtNLM"/>
    </source>
</evidence>
<evidence type="ECO:0000256" key="7">
    <source>
        <dbReference type="PROSITE-ProRule" id="PRU00644"/>
    </source>
</evidence>
<keyword evidence="12" id="KW-1185">Reference proteome</keyword>
<feature type="compositionally biased region" description="Low complexity" evidence="8">
    <location>
        <begin position="308"/>
        <end position="338"/>
    </location>
</feature>
<organism evidence="11 12">
    <name type="scientific">Apiotrichum porosum</name>
    <dbReference type="NCBI Taxonomy" id="105984"/>
    <lineage>
        <taxon>Eukaryota</taxon>
        <taxon>Fungi</taxon>
        <taxon>Dikarya</taxon>
        <taxon>Basidiomycota</taxon>
        <taxon>Agaricomycotina</taxon>
        <taxon>Tremellomycetes</taxon>
        <taxon>Trichosporonales</taxon>
        <taxon>Trichosporonaceae</taxon>
        <taxon>Apiotrichum</taxon>
    </lineage>
</organism>
<feature type="compositionally biased region" description="Low complexity" evidence="8">
    <location>
        <begin position="361"/>
        <end position="420"/>
    </location>
</feature>
<proteinExistence type="inferred from homology"/>
<evidence type="ECO:0000259" key="10">
    <source>
        <dbReference type="PROSITE" id="PS51322"/>
    </source>
</evidence>
<evidence type="ECO:0000256" key="5">
    <source>
        <dbReference type="ARBA" id="ARBA00022927"/>
    </source>
</evidence>
<feature type="compositionally biased region" description="Pro residues" evidence="8">
    <location>
        <begin position="200"/>
        <end position="210"/>
    </location>
</feature>
<evidence type="ECO:0000256" key="3">
    <source>
        <dbReference type="ARBA" id="ARBA00022448"/>
    </source>
</evidence>
<dbReference type="Proteomes" id="UP000279236">
    <property type="component" value="Unassembled WGS sequence"/>
</dbReference>
<dbReference type="InterPro" id="IPR017916">
    <property type="entry name" value="SB_dom"/>
</dbReference>
<keyword evidence="4" id="KW-0967">Endosome</keyword>
<comment type="similarity">
    <text evidence="2">Belongs to the ubiquitin-conjugating enzyme family. UEV subfamily.</text>
</comment>
<dbReference type="OrthoDB" id="306304at2759"/>
<dbReference type="PROSITE" id="PS51322">
    <property type="entry name" value="UEV"/>
    <property type="match status" value="1"/>
</dbReference>
<evidence type="ECO:0000256" key="6">
    <source>
        <dbReference type="ARBA" id="ARBA00023054"/>
    </source>
</evidence>
<evidence type="ECO:0000256" key="1">
    <source>
        <dbReference type="ARBA" id="ARBA00004177"/>
    </source>
</evidence>
<feature type="compositionally biased region" description="Pro residues" evidence="8">
    <location>
        <begin position="255"/>
        <end position="268"/>
    </location>
</feature>
<feature type="compositionally biased region" description="Low complexity" evidence="8">
    <location>
        <begin position="161"/>
        <end position="193"/>
    </location>
</feature>
<dbReference type="GO" id="GO:0006886">
    <property type="term" value="P:intracellular protein transport"/>
    <property type="evidence" value="ECO:0007669"/>
    <property type="project" value="UniProtKB-ARBA"/>
</dbReference>
<dbReference type="InterPro" id="IPR008883">
    <property type="entry name" value="UEV_N"/>
</dbReference>
<evidence type="ECO:0000256" key="2">
    <source>
        <dbReference type="ARBA" id="ARBA00009594"/>
    </source>
</evidence>
<dbReference type="Pfam" id="PF09454">
    <property type="entry name" value="Vps23_core"/>
    <property type="match status" value="1"/>
</dbReference>
<sequence>MSSLDLTRDWLKTVLRPYPSRDHVLEEVMGILQSVRSLAVKTDAFTFDSGHTALLLLLHGTLPITYKGATYHIPIHIWLPHEYPRAPPMAFVVPTKEMGVRTGREVEPGGRVREDVVGQWWASWGSTSQRDLRNLVGKLTDIFSAVPPVYAKPPEQVHAQAPAGSHGRSASGSGSGSVVAAGSTGPGAGAAPTPAGPSGGPAPPARPYHPSPNGEMLPQYRAAPTPPPAMSPQPQQVRVQSHPSSRQSSVSFPAGQPPYAQPQPPPPQSAASTSPTPGDPAAPPVPLRPTQQPPVPQRPMPPMGMGMGMRTQSPQISSPTSSSGHAPAPWHAGPGPQGYQPPPAPGVYQQPPYQQQPPVQPSYQPGYQPVQQPQQAYQPPQQSAYPQQQPQQQQQQQQPAQPQWTGQPAPTPGQAPGTYAPAPAAGVAVAGAAAAIRSVDLMSSPEDGISTLPGEADAPPPLPPSKPPAPSLLHLHAILLPHLTASLPPIMHQLESTKTQLIERREDLATGEPAIRDEMARLEAVKNVCDAVGGRLQAVVSKGDERVSDLESRGDVSVDEVVCSISIVHNQLIDLVAEDNALSDTIYHVTRALDAERIDLDRYLKAVRSLAREQYMKRALIERILNGMGQSAW</sequence>
<comment type="caution">
    <text evidence="11">The sequence shown here is derived from an EMBL/GenBank/DDBJ whole genome shotgun (WGS) entry which is preliminary data.</text>
</comment>
<feature type="region of interest" description="Disordered" evidence="8">
    <location>
        <begin position="445"/>
        <end position="469"/>
    </location>
</feature>
<reference evidence="11 12" key="1">
    <citation type="submission" date="2018-11" db="EMBL/GenBank/DDBJ databases">
        <title>Genome sequence of Apiotrichum porosum DSM 27194.</title>
        <authorList>
            <person name="Aliyu H."/>
            <person name="Gorte O."/>
            <person name="Ochsenreither K."/>
        </authorList>
    </citation>
    <scope>NUCLEOTIDE SEQUENCE [LARGE SCALE GENOMIC DNA]</scope>
    <source>
        <strain evidence="11 12">DSM 27194</strain>
    </source>
</reference>
<dbReference type="Pfam" id="PF05743">
    <property type="entry name" value="UEV"/>
    <property type="match status" value="1"/>
</dbReference>
<evidence type="ECO:0000313" key="12">
    <source>
        <dbReference type="Proteomes" id="UP000279236"/>
    </source>
</evidence>
<dbReference type="InterPro" id="IPR052070">
    <property type="entry name" value="ESCRT-I_UEV_domain"/>
</dbReference>
<keyword evidence="3 7" id="KW-0813">Transport</keyword>
<dbReference type="CDD" id="cd11685">
    <property type="entry name" value="UEV_TSG101-like"/>
    <property type="match status" value="1"/>
</dbReference>
<evidence type="ECO:0000259" key="9">
    <source>
        <dbReference type="PROSITE" id="PS51312"/>
    </source>
</evidence>
<dbReference type="GeneID" id="39590183"/>
<keyword evidence="6" id="KW-0175">Coiled coil</keyword>
<feature type="domain" description="SB" evidence="9">
    <location>
        <begin position="566"/>
        <end position="633"/>
    </location>
</feature>
<accession>A0A427XZA1</accession>
<dbReference type="GO" id="GO:0072666">
    <property type="term" value="P:establishment of protein localization to vacuole"/>
    <property type="evidence" value="ECO:0007669"/>
    <property type="project" value="UniProtKB-ARBA"/>
</dbReference>
<dbReference type="RefSeq" id="XP_028477585.1">
    <property type="nucleotide sequence ID" value="XM_028621133.1"/>
</dbReference>
<dbReference type="STRING" id="105984.A0A427XZA1"/>
<dbReference type="SUPFAM" id="SSF140111">
    <property type="entry name" value="Endosomal sorting complex assembly domain"/>
    <property type="match status" value="1"/>
</dbReference>
<dbReference type="PANTHER" id="PTHR23306">
    <property type="entry name" value="TUMOR SUSCEPTIBILITY GENE 101 PROTEIN-RELATED"/>
    <property type="match status" value="1"/>
</dbReference>
<feature type="compositionally biased region" description="Pro residues" evidence="8">
    <location>
        <begin position="458"/>
        <end position="469"/>
    </location>
</feature>
<name>A0A427XZA1_9TREE</name>
<dbReference type="GO" id="GO:0043162">
    <property type="term" value="P:ubiquitin-dependent protein catabolic process via the multivesicular body sorting pathway"/>
    <property type="evidence" value="ECO:0007669"/>
    <property type="project" value="UniProtKB-ARBA"/>
</dbReference>
<evidence type="ECO:0000256" key="8">
    <source>
        <dbReference type="SAM" id="MobiDB-lite"/>
    </source>
</evidence>
<evidence type="ECO:0000256" key="4">
    <source>
        <dbReference type="ARBA" id="ARBA00022753"/>
    </source>
</evidence>
<dbReference type="PROSITE" id="PS51312">
    <property type="entry name" value="SB"/>
    <property type="match status" value="1"/>
</dbReference>
<gene>
    <name evidence="11" type="ORF">EHS24_005640</name>
</gene>
<dbReference type="PANTHER" id="PTHR23306:SF3">
    <property type="entry name" value="TUMOR SUPPRESSOR PROTEIN 101"/>
    <property type="match status" value="1"/>
</dbReference>